<gene>
    <name evidence="1" type="ORF">JTE90_006647</name>
</gene>
<protein>
    <submittedName>
        <fullName evidence="1">Uncharacterized protein</fullName>
    </submittedName>
</protein>
<comment type="caution">
    <text evidence="1">The sequence shown here is derived from an EMBL/GenBank/DDBJ whole genome shotgun (WGS) entry which is preliminary data.</text>
</comment>
<reference evidence="1 2" key="1">
    <citation type="journal article" date="2022" name="Nat. Ecol. Evol.">
        <title>A masculinizing supergene underlies an exaggerated male reproductive morph in a spider.</title>
        <authorList>
            <person name="Hendrickx F."/>
            <person name="De Corte Z."/>
            <person name="Sonet G."/>
            <person name="Van Belleghem S.M."/>
            <person name="Kostlbacher S."/>
            <person name="Vangestel C."/>
        </authorList>
    </citation>
    <scope>NUCLEOTIDE SEQUENCE [LARGE SCALE GENOMIC DNA]</scope>
    <source>
        <strain evidence="1">W744_W776</strain>
    </source>
</reference>
<evidence type="ECO:0000313" key="1">
    <source>
        <dbReference type="EMBL" id="KAG8173374.1"/>
    </source>
</evidence>
<dbReference type="AlphaFoldDB" id="A0AAV6TNB8"/>
<evidence type="ECO:0000313" key="2">
    <source>
        <dbReference type="Proteomes" id="UP000827092"/>
    </source>
</evidence>
<accession>A0AAV6TNB8</accession>
<name>A0AAV6TNB8_9ARAC</name>
<dbReference type="EMBL" id="JAFNEN010001830">
    <property type="protein sequence ID" value="KAG8173374.1"/>
    <property type="molecule type" value="Genomic_DNA"/>
</dbReference>
<keyword evidence="2" id="KW-1185">Reference proteome</keyword>
<proteinExistence type="predicted"/>
<organism evidence="1 2">
    <name type="scientific">Oedothorax gibbosus</name>
    <dbReference type="NCBI Taxonomy" id="931172"/>
    <lineage>
        <taxon>Eukaryota</taxon>
        <taxon>Metazoa</taxon>
        <taxon>Ecdysozoa</taxon>
        <taxon>Arthropoda</taxon>
        <taxon>Chelicerata</taxon>
        <taxon>Arachnida</taxon>
        <taxon>Araneae</taxon>
        <taxon>Araneomorphae</taxon>
        <taxon>Entelegynae</taxon>
        <taxon>Araneoidea</taxon>
        <taxon>Linyphiidae</taxon>
        <taxon>Erigoninae</taxon>
        <taxon>Oedothorax</taxon>
    </lineage>
</organism>
<sequence>MLNLVSIGASLSCSINNNSTALSPHSSEPPLASIACRRQVEPNQYEHPNATGTLTFPTTKLLPQKVA</sequence>
<dbReference type="Proteomes" id="UP000827092">
    <property type="component" value="Unassembled WGS sequence"/>
</dbReference>